<evidence type="ECO:0000256" key="3">
    <source>
        <dbReference type="HAMAP-Rule" id="MF_01919"/>
    </source>
</evidence>
<dbReference type="Proteomes" id="UP000250443">
    <property type="component" value="Unassembled WGS sequence"/>
</dbReference>
<dbReference type="InterPro" id="IPR030870">
    <property type="entry name" value="ZapE"/>
</dbReference>
<protein>
    <recommendedName>
        <fullName evidence="3">Cell division protein ZapE</fullName>
    </recommendedName>
    <alternativeName>
        <fullName evidence="3">Z ring-associated protein ZapE</fullName>
    </alternativeName>
</protein>
<dbReference type="EMBL" id="UAUF01000013">
    <property type="protein sequence ID" value="SPZ10042.1"/>
    <property type="molecule type" value="Genomic_DNA"/>
</dbReference>
<dbReference type="InterPro" id="IPR005654">
    <property type="entry name" value="ATPase_AFG1-like"/>
</dbReference>
<comment type="subcellular location">
    <subcellularLocation>
        <location evidence="3">Cytoplasm</location>
    </subcellularLocation>
</comment>
<dbReference type="GO" id="GO:0032153">
    <property type="term" value="C:cell division site"/>
    <property type="evidence" value="ECO:0007669"/>
    <property type="project" value="TreeGrafter"/>
</dbReference>
<keyword evidence="3" id="KW-0378">Hydrolase</keyword>
<dbReference type="GO" id="GO:0005737">
    <property type="term" value="C:cytoplasm"/>
    <property type="evidence" value="ECO:0007669"/>
    <property type="project" value="UniProtKB-SubCell"/>
</dbReference>
<feature type="binding site" evidence="3">
    <location>
        <begin position="70"/>
        <end position="77"/>
    </location>
    <ligand>
        <name>ATP</name>
        <dbReference type="ChEBI" id="CHEBI:30616"/>
    </ligand>
</feature>
<dbReference type="InterPro" id="IPR027417">
    <property type="entry name" value="P-loop_NTPase"/>
</dbReference>
<reference evidence="4 5" key="1">
    <citation type="submission" date="2018-06" db="EMBL/GenBank/DDBJ databases">
        <authorList>
            <consortium name="Pathogen Informatics"/>
            <person name="Doyle S."/>
        </authorList>
    </citation>
    <scope>NUCLEOTIDE SEQUENCE [LARGE SCALE GENOMIC DNA]</scope>
    <source>
        <strain evidence="4 5">NCTC11842</strain>
    </source>
</reference>
<dbReference type="GO" id="GO:0016887">
    <property type="term" value="F:ATP hydrolysis activity"/>
    <property type="evidence" value="ECO:0007669"/>
    <property type="project" value="UniProtKB-UniRule"/>
</dbReference>
<keyword evidence="3" id="KW-0132">Cell division</keyword>
<keyword evidence="3" id="KW-0131">Cell cycle</keyword>
<dbReference type="GO" id="GO:0005524">
    <property type="term" value="F:ATP binding"/>
    <property type="evidence" value="ECO:0007669"/>
    <property type="project" value="UniProtKB-UniRule"/>
</dbReference>
<dbReference type="SUPFAM" id="SSF52540">
    <property type="entry name" value="P-loop containing nucleoside triphosphate hydrolases"/>
    <property type="match status" value="1"/>
</dbReference>
<keyword evidence="1 3" id="KW-0547">Nucleotide-binding</keyword>
<dbReference type="NCBIfam" id="NF040713">
    <property type="entry name" value="ZapE"/>
    <property type="match status" value="1"/>
</dbReference>
<name>A0A2X2CN17_PSELU</name>
<comment type="subunit">
    <text evidence="3">Interacts with FtsZ.</text>
</comment>
<evidence type="ECO:0000313" key="4">
    <source>
        <dbReference type="EMBL" id="SPZ10042.1"/>
    </source>
</evidence>
<organism evidence="4 5">
    <name type="scientific">Pseudomonas luteola</name>
    <dbReference type="NCBI Taxonomy" id="47886"/>
    <lineage>
        <taxon>Bacteria</taxon>
        <taxon>Pseudomonadati</taxon>
        <taxon>Pseudomonadota</taxon>
        <taxon>Gammaproteobacteria</taxon>
        <taxon>Pseudomonadales</taxon>
        <taxon>Pseudomonadaceae</taxon>
        <taxon>Pseudomonas</taxon>
    </lineage>
</organism>
<sequence>MQPVMTPLERYKADLERPDFFHDPAQEQAVKHLQRLYDDLVSQADSKPGLLGRLLGKKPAGPVKGLYFWGGVGRGKTYLVDTFYDSLPFDKKMRTHFHRFMKRVHEELKTLKGEKNPLTIIGRRFADEARVICFDEFFVSDITDAMILATLLDELFKNGVSLVATSNIVPDGLYKDGLQRARFLPAIELLKQHTEIVNVDSGVDYRLRALEQAELYHWPLTEQAETEMAKSFKALTVECGSASTGEPLVIENREIKPRKTCDDVAWFEFRELCDGPRSQNDYIELGKIFQAVLVSNVEQMNATKDDMARRFINLVDEFYDRNVKLILSAEVELKDLYAGGRLEFEFQRTLSRLLEMQSHEYLSRAHKP</sequence>
<accession>A0A2X2CN17</accession>
<proteinExistence type="inferred from homology"/>
<gene>
    <name evidence="4" type="primary">yhcM_2</name>
    <name evidence="3" type="synonym">zapE</name>
    <name evidence="4" type="ORF">NCTC11842_03628</name>
</gene>
<keyword evidence="3" id="KW-0963">Cytoplasm</keyword>
<comment type="similarity">
    <text evidence="3">Belongs to the AFG1 ATPase family. ZapE subfamily.</text>
</comment>
<dbReference type="FunFam" id="3.40.50.300:FF:001019">
    <property type="entry name" value="Cell division protein ZapE"/>
    <property type="match status" value="1"/>
</dbReference>
<comment type="function">
    <text evidence="3">Reduces the stability of FtsZ polymers in the presence of ATP.</text>
</comment>
<dbReference type="GO" id="GO:0051301">
    <property type="term" value="P:cell division"/>
    <property type="evidence" value="ECO:0007669"/>
    <property type="project" value="UniProtKB-UniRule"/>
</dbReference>
<dbReference type="AlphaFoldDB" id="A0A2X2CN17"/>
<dbReference type="Pfam" id="PF03969">
    <property type="entry name" value="AFG1_ATPase"/>
    <property type="match status" value="1"/>
</dbReference>
<dbReference type="PANTHER" id="PTHR12169:SF6">
    <property type="entry name" value="AFG1-LIKE ATPASE"/>
    <property type="match status" value="1"/>
</dbReference>
<dbReference type="Gene3D" id="3.40.50.300">
    <property type="entry name" value="P-loop containing nucleotide triphosphate hydrolases"/>
    <property type="match status" value="1"/>
</dbReference>
<evidence type="ECO:0000256" key="1">
    <source>
        <dbReference type="ARBA" id="ARBA00022741"/>
    </source>
</evidence>
<dbReference type="HAMAP" id="MF_01919">
    <property type="entry name" value="ZapE"/>
    <property type="match status" value="1"/>
</dbReference>
<evidence type="ECO:0000256" key="2">
    <source>
        <dbReference type="ARBA" id="ARBA00022840"/>
    </source>
</evidence>
<keyword evidence="2 3" id="KW-0067">ATP-binding</keyword>
<evidence type="ECO:0000313" key="5">
    <source>
        <dbReference type="Proteomes" id="UP000250443"/>
    </source>
</evidence>
<dbReference type="PANTHER" id="PTHR12169">
    <property type="entry name" value="ATPASE N2B"/>
    <property type="match status" value="1"/>
</dbReference>